<evidence type="ECO:0000313" key="2">
    <source>
        <dbReference type="Proteomes" id="UP000013840"/>
    </source>
</evidence>
<evidence type="ECO:0008006" key="3">
    <source>
        <dbReference type="Google" id="ProtNLM"/>
    </source>
</evidence>
<proteinExistence type="predicted"/>
<dbReference type="eggNOG" id="ENOG502ZKTV">
    <property type="taxonomic scope" value="Bacteria"/>
</dbReference>
<dbReference type="InterPro" id="IPR021512">
    <property type="entry name" value="DUF3173"/>
</dbReference>
<gene>
    <name evidence="1" type="ORF">UC7_02974</name>
</gene>
<protein>
    <recommendedName>
        <fullName evidence="3">DUF3173 domain-containing protein</fullName>
    </recommendedName>
</protein>
<dbReference type="PATRIC" id="fig|1158612.3.peg.2941"/>
<accession>R3TQ31</accession>
<organism evidence="1 2">
    <name type="scientific">Enterococcus caccae ATCC BAA-1240</name>
    <dbReference type="NCBI Taxonomy" id="1158612"/>
    <lineage>
        <taxon>Bacteria</taxon>
        <taxon>Bacillati</taxon>
        <taxon>Bacillota</taxon>
        <taxon>Bacilli</taxon>
        <taxon>Lactobacillales</taxon>
        <taxon>Enterococcaceae</taxon>
        <taxon>Enterococcus</taxon>
    </lineage>
</organism>
<dbReference type="Pfam" id="PF11372">
    <property type="entry name" value="DUF3173"/>
    <property type="match status" value="1"/>
</dbReference>
<dbReference type="EMBL" id="AJAU01000022">
    <property type="protein sequence ID" value="EOL43644.1"/>
    <property type="molecule type" value="Genomic_DNA"/>
</dbReference>
<sequence length="70" mass="8168">MEKELDVMVSRSDLIEIGFKPTQASNMLKKSKEYLVKVEGVSFYDNRQINVVPARIIEKLFHIQISKREV</sequence>
<comment type="caution">
    <text evidence="1">The sequence shown here is derived from an EMBL/GenBank/DDBJ whole genome shotgun (WGS) entry which is preliminary data.</text>
</comment>
<dbReference type="AlphaFoldDB" id="R3TQ31"/>
<dbReference type="OrthoDB" id="2187470at2"/>
<evidence type="ECO:0000313" key="1">
    <source>
        <dbReference type="EMBL" id="EOL43644.1"/>
    </source>
</evidence>
<name>R3TQ31_9ENTE</name>
<dbReference type="RefSeq" id="WP_010773053.1">
    <property type="nucleotide sequence ID" value="NZ_KB946335.1"/>
</dbReference>
<reference evidence="1 2" key="1">
    <citation type="submission" date="2013-02" db="EMBL/GenBank/DDBJ databases">
        <title>The Genome Sequence of Enterococcus caccae BAA-1240.</title>
        <authorList>
            <consortium name="The Broad Institute Genome Sequencing Platform"/>
            <consortium name="The Broad Institute Genome Sequencing Center for Infectious Disease"/>
            <person name="Earl A.M."/>
            <person name="Gilmore M.S."/>
            <person name="Lebreton F."/>
            <person name="Walker B."/>
            <person name="Young S.K."/>
            <person name="Zeng Q."/>
            <person name="Gargeya S."/>
            <person name="Fitzgerald M."/>
            <person name="Haas B."/>
            <person name="Abouelleil A."/>
            <person name="Alvarado L."/>
            <person name="Arachchi H.M."/>
            <person name="Berlin A.M."/>
            <person name="Chapman S.B."/>
            <person name="Dewar J."/>
            <person name="Goldberg J."/>
            <person name="Griggs A."/>
            <person name="Gujja S."/>
            <person name="Hansen M."/>
            <person name="Howarth C."/>
            <person name="Imamovic A."/>
            <person name="Larimer J."/>
            <person name="McCowan C."/>
            <person name="Murphy C."/>
            <person name="Neiman D."/>
            <person name="Pearson M."/>
            <person name="Priest M."/>
            <person name="Roberts A."/>
            <person name="Saif S."/>
            <person name="Shea T."/>
            <person name="Sisk P."/>
            <person name="Sykes S."/>
            <person name="Wortman J."/>
            <person name="Nusbaum C."/>
            <person name="Birren B."/>
        </authorList>
    </citation>
    <scope>NUCLEOTIDE SEQUENCE [LARGE SCALE GENOMIC DNA]</scope>
    <source>
        <strain evidence="1 2">ATCC BAA-1240</strain>
    </source>
</reference>
<dbReference type="Proteomes" id="UP000013840">
    <property type="component" value="Unassembled WGS sequence"/>
</dbReference>
<keyword evidence="2" id="KW-1185">Reference proteome</keyword>